<organism evidence="1 2">
    <name type="scientific">Desmophyllum pertusum</name>
    <dbReference type="NCBI Taxonomy" id="174260"/>
    <lineage>
        <taxon>Eukaryota</taxon>
        <taxon>Metazoa</taxon>
        <taxon>Cnidaria</taxon>
        <taxon>Anthozoa</taxon>
        <taxon>Hexacorallia</taxon>
        <taxon>Scleractinia</taxon>
        <taxon>Caryophylliina</taxon>
        <taxon>Caryophylliidae</taxon>
        <taxon>Desmophyllum</taxon>
    </lineage>
</organism>
<accession>A0A9X0CZ62</accession>
<protein>
    <submittedName>
        <fullName evidence="1">Uncharacterized protein</fullName>
    </submittedName>
</protein>
<dbReference type="InterPro" id="IPR029034">
    <property type="entry name" value="Cystine-knot_cytokine"/>
</dbReference>
<evidence type="ECO:0000313" key="2">
    <source>
        <dbReference type="Proteomes" id="UP001163046"/>
    </source>
</evidence>
<gene>
    <name evidence="1" type="ORF">OS493_020456</name>
</gene>
<dbReference type="PANTHER" id="PTHR33995">
    <property type="entry name" value="PROTEIN CBG18546"/>
    <property type="match status" value="1"/>
</dbReference>
<evidence type="ECO:0000313" key="1">
    <source>
        <dbReference type="EMBL" id="KAJ7378854.1"/>
    </source>
</evidence>
<keyword evidence="2" id="KW-1185">Reference proteome</keyword>
<dbReference type="EMBL" id="MU826362">
    <property type="protein sequence ID" value="KAJ7378854.1"/>
    <property type="molecule type" value="Genomic_DNA"/>
</dbReference>
<dbReference type="SUPFAM" id="SSF57501">
    <property type="entry name" value="Cystine-knot cytokines"/>
    <property type="match status" value="1"/>
</dbReference>
<name>A0A9X0CZ62_9CNID</name>
<comment type="caution">
    <text evidence="1">The sequence shown here is derived from an EMBL/GenBank/DDBJ whole genome shotgun (WGS) entry which is preliminary data.</text>
</comment>
<dbReference type="AlphaFoldDB" id="A0A9X0CZ62"/>
<reference evidence="1" key="1">
    <citation type="submission" date="2023-01" db="EMBL/GenBank/DDBJ databases">
        <title>Genome assembly of the deep-sea coral Lophelia pertusa.</title>
        <authorList>
            <person name="Herrera S."/>
            <person name="Cordes E."/>
        </authorList>
    </citation>
    <scope>NUCLEOTIDE SEQUENCE</scope>
    <source>
        <strain evidence="1">USNM1676648</strain>
        <tissue evidence="1">Polyp</tissue>
    </source>
</reference>
<sequence length="242" mass="26742">MTFTNTCCAPLQQDFIIYLKMDTKILLALTTMSVIICLRFTAVSSLPTAAEGPGTLETSFEPLRQKRHMACKPYSRAQLVRKLNRLGNKPGASWYGGYNRRYMAITENEACKFPSLVTTVSGASPLNVSSIRHIPLRVPTKVGTLTSRANCRKATDAGLLRMCSACPAVTFLGHDRIPSYINEVTCGEATCASGMSGMCQNTVMHQQFLYKTGRCNPHTGYEELKPYTQAIRVCCECMLFPN</sequence>
<dbReference type="OrthoDB" id="5977690at2759"/>
<dbReference type="PANTHER" id="PTHR33995:SF7">
    <property type="entry name" value="BURSICON SUBUNIT ALPHA-RELATED"/>
    <property type="match status" value="1"/>
</dbReference>
<proteinExistence type="predicted"/>
<dbReference type="Proteomes" id="UP001163046">
    <property type="component" value="Unassembled WGS sequence"/>
</dbReference>